<gene>
    <name evidence="1" type="ORF">METZ01_LOCUS220383</name>
</gene>
<feature type="non-terminal residue" evidence="1">
    <location>
        <position position="61"/>
    </location>
</feature>
<organism evidence="1">
    <name type="scientific">marine metagenome</name>
    <dbReference type="NCBI Taxonomy" id="408172"/>
    <lineage>
        <taxon>unclassified sequences</taxon>
        <taxon>metagenomes</taxon>
        <taxon>ecological metagenomes</taxon>
    </lineage>
</organism>
<proteinExistence type="predicted"/>
<accession>A0A382FY42</accession>
<sequence>VNAHHFAHSADSDCTGETLKHYMAKQEIAEKKYLHLPHPIKDTYSMTDFKTVELEKRIGFF</sequence>
<protein>
    <submittedName>
        <fullName evidence="1">Uncharacterized protein</fullName>
    </submittedName>
</protein>
<reference evidence="1" key="1">
    <citation type="submission" date="2018-05" db="EMBL/GenBank/DDBJ databases">
        <authorList>
            <person name="Lanie J.A."/>
            <person name="Ng W.-L."/>
            <person name="Kazmierczak K.M."/>
            <person name="Andrzejewski T.M."/>
            <person name="Davidsen T.M."/>
            <person name="Wayne K.J."/>
            <person name="Tettelin H."/>
            <person name="Glass J.I."/>
            <person name="Rusch D."/>
            <person name="Podicherti R."/>
            <person name="Tsui H.-C.T."/>
            <person name="Winkler M.E."/>
        </authorList>
    </citation>
    <scope>NUCLEOTIDE SEQUENCE</scope>
</reference>
<evidence type="ECO:0000313" key="1">
    <source>
        <dbReference type="EMBL" id="SVB67529.1"/>
    </source>
</evidence>
<dbReference type="AlphaFoldDB" id="A0A382FY42"/>
<feature type="non-terminal residue" evidence="1">
    <location>
        <position position="1"/>
    </location>
</feature>
<name>A0A382FY42_9ZZZZ</name>
<dbReference type="EMBL" id="UINC01052328">
    <property type="protein sequence ID" value="SVB67529.1"/>
    <property type="molecule type" value="Genomic_DNA"/>
</dbReference>